<protein>
    <submittedName>
        <fullName evidence="4">BolA family member 3</fullName>
    </submittedName>
</protein>
<sequence length="139" mass="14990">MEPRVLALSPAWAAEAARERRRRAGPRACGRLPASRRQGAASPTAEVARVPGSAPFGRLGDLGRRAASAGHGCLEPGRGSASAPREPRGGCGAMYEIQIESEEFKEKRTVQQHQMVNQALKEEIKGMHGLRIFTSVPKH</sequence>
<feature type="compositionally biased region" description="Low complexity" evidence="3">
    <location>
        <begin position="1"/>
        <end position="15"/>
    </location>
</feature>
<dbReference type="InterPro" id="IPR052275">
    <property type="entry name" value="Mt_Fe-S_assembly_factor"/>
</dbReference>
<reference evidence="4" key="2">
    <citation type="submission" date="2025-08" db="UniProtKB">
        <authorList>
            <consortium name="Ensembl"/>
        </authorList>
    </citation>
    <scope>IDENTIFICATION</scope>
</reference>
<dbReference type="AlphaFoldDB" id="A0A4X1W7M0"/>
<dbReference type="PANTHER" id="PTHR46188">
    <property type="entry name" value="BOLA-LIKE PROTEIN 3"/>
    <property type="match status" value="1"/>
</dbReference>
<dbReference type="PANTHER" id="PTHR46188:SF1">
    <property type="entry name" value="BOLA-LIKE PROTEIN 3"/>
    <property type="match status" value="1"/>
</dbReference>
<dbReference type="InterPro" id="IPR036065">
    <property type="entry name" value="BolA-like_sf"/>
</dbReference>
<accession>A0A4X1W7M0</accession>
<dbReference type="Pfam" id="PF01722">
    <property type="entry name" value="BolA"/>
    <property type="match status" value="1"/>
</dbReference>
<gene>
    <name evidence="4" type="primary">BOLA3</name>
</gene>
<organism evidence="4 5">
    <name type="scientific">Sus scrofa</name>
    <name type="common">Pig</name>
    <dbReference type="NCBI Taxonomy" id="9823"/>
    <lineage>
        <taxon>Eukaryota</taxon>
        <taxon>Metazoa</taxon>
        <taxon>Chordata</taxon>
        <taxon>Craniata</taxon>
        <taxon>Vertebrata</taxon>
        <taxon>Euteleostomi</taxon>
        <taxon>Mammalia</taxon>
        <taxon>Eutheria</taxon>
        <taxon>Laurasiatheria</taxon>
        <taxon>Artiodactyla</taxon>
        <taxon>Suina</taxon>
        <taxon>Suidae</taxon>
        <taxon>Sus</taxon>
    </lineage>
</organism>
<evidence type="ECO:0000256" key="2">
    <source>
        <dbReference type="RuleBase" id="RU003860"/>
    </source>
</evidence>
<evidence type="ECO:0000256" key="3">
    <source>
        <dbReference type="SAM" id="MobiDB-lite"/>
    </source>
</evidence>
<feature type="region of interest" description="Disordered" evidence="3">
    <location>
        <begin position="1"/>
        <end position="90"/>
    </location>
</feature>
<evidence type="ECO:0000256" key="1">
    <source>
        <dbReference type="ARBA" id="ARBA00005578"/>
    </source>
</evidence>
<dbReference type="Proteomes" id="UP000314985">
    <property type="component" value="Chromosome 3"/>
</dbReference>
<dbReference type="InterPro" id="IPR002634">
    <property type="entry name" value="BolA"/>
</dbReference>
<dbReference type="Gene3D" id="3.30.300.90">
    <property type="entry name" value="BolA-like"/>
    <property type="match status" value="1"/>
</dbReference>
<name>A0A4X1W7M0_PIG</name>
<evidence type="ECO:0000313" key="4">
    <source>
        <dbReference type="Ensembl" id="ENSSSCP00070050041.1"/>
    </source>
</evidence>
<evidence type="ECO:0000313" key="5">
    <source>
        <dbReference type="Proteomes" id="UP000314985"/>
    </source>
</evidence>
<reference evidence="4 5" key="1">
    <citation type="submission" date="2017-08" db="EMBL/GenBank/DDBJ databases">
        <title>USMARCv1.0.</title>
        <authorList>
            <person name="Hannum G.I."/>
            <person name="Koren S."/>
            <person name="Schroeder S.G."/>
            <person name="Chin S.C."/>
            <person name="Nonneman D.J."/>
            <person name="Becker S.A."/>
            <person name="Rosen B.D."/>
            <person name="Bickhart D.M."/>
            <person name="Putnam N.H."/>
            <person name="Green R.E."/>
            <person name="Tuggle C.K."/>
            <person name="Liu H."/>
            <person name="Rohrer G.A."/>
            <person name="Warr A."/>
            <person name="Hall R."/>
            <person name="Kim K."/>
            <person name="Hume D.A."/>
            <person name="Talbot R."/>
            <person name="Chow W."/>
            <person name="Howe K."/>
            <person name="Schwartz A.S."/>
            <person name="Watson M."/>
            <person name="Archibald A.L."/>
            <person name="Phillippy A.M."/>
            <person name="Smith T.P.L."/>
        </authorList>
    </citation>
    <scope>NUCLEOTIDE SEQUENCE [LARGE SCALE GENOMIC DNA]</scope>
</reference>
<dbReference type="SUPFAM" id="SSF82657">
    <property type="entry name" value="BolA-like"/>
    <property type="match status" value="1"/>
</dbReference>
<comment type="similarity">
    <text evidence="1 2">Belongs to the BolA/IbaG family.</text>
</comment>
<dbReference type="Ensembl" id="ENSSSCT00070058820.1">
    <property type="protein sequence ID" value="ENSSSCP00070050041.1"/>
    <property type="gene ID" value="ENSSSCG00070029299.1"/>
</dbReference>
<proteinExistence type="inferred from homology"/>